<dbReference type="Proteomes" id="UP001144978">
    <property type="component" value="Unassembled WGS sequence"/>
</dbReference>
<accession>A0ACC1MF12</accession>
<reference evidence="1" key="1">
    <citation type="submission" date="2022-08" db="EMBL/GenBank/DDBJ databases">
        <title>Genome Sequence of Pycnoporus sanguineus.</title>
        <authorList>
            <person name="Buettner E."/>
        </authorList>
    </citation>
    <scope>NUCLEOTIDE SEQUENCE</scope>
    <source>
        <strain evidence="1">CG-C14</strain>
    </source>
</reference>
<sequence>MPTSALEGAIPYTAWKGKGRKPDVSYFRTFGCLAYVLVRKKDRKALEPHSRKCIFVGYPEGTKAWRFWDPAARRFIISSHAVFNGRCFCVRIKL</sequence>
<organism evidence="1 2">
    <name type="scientific">Trametes sanguinea</name>
    <dbReference type="NCBI Taxonomy" id="158606"/>
    <lineage>
        <taxon>Eukaryota</taxon>
        <taxon>Fungi</taxon>
        <taxon>Dikarya</taxon>
        <taxon>Basidiomycota</taxon>
        <taxon>Agaricomycotina</taxon>
        <taxon>Agaricomycetes</taxon>
        <taxon>Polyporales</taxon>
        <taxon>Polyporaceae</taxon>
        <taxon>Trametes</taxon>
    </lineage>
</organism>
<comment type="caution">
    <text evidence="1">The sequence shown here is derived from an EMBL/GenBank/DDBJ whole genome shotgun (WGS) entry which is preliminary data.</text>
</comment>
<protein>
    <submittedName>
        <fullName evidence="1">Uncharacterized protein</fullName>
    </submittedName>
</protein>
<evidence type="ECO:0000313" key="1">
    <source>
        <dbReference type="EMBL" id="KAJ2964532.1"/>
    </source>
</evidence>
<gene>
    <name evidence="1" type="ORF">NUW54_g14235</name>
</gene>
<proteinExistence type="predicted"/>
<name>A0ACC1MF12_9APHY</name>
<keyword evidence="2" id="KW-1185">Reference proteome</keyword>
<dbReference type="EMBL" id="JANSHE010007170">
    <property type="protein sequence ID" value="KAJ2964532.1"/>
    <property type="molecule type" value="Genomic_DNA"/>
</dbReference>
<evidence type="ECO:0000313" key="2">
    <source>
        <dbReference type="Proteomes" id="UP001144978"/>
    </source>
</evidence>